<dbReference type="SUPFAM" id="SSF52540">
    <property type="entry name" value="P-loop containing nucleoside triphosphate hydrolases"/>
    <property type="match status" value="1"/>
</dbReference>
<dbReference type="RefSeq" id="WP_229878853.1">
    <property type="nucleotide sequence ID" value="NZ_BMSQ01000003.1"/>
</dbReference>
<reference evidence="5 6" key="1">
    <citation type="submission" date="2020-08" db="EMBL/GenBank/DDBJ databases">
        <title>Genomic Encyclopedia of Type Strains, Phase III (KMG-III): the genomes of soil and plant-associated and newly described type strains.</title>
        <authorList>
            <person name="Whitman W."/>
        </authorList>
    </citation>
    <scope>NUCLEOTIDE SEQUENCE [LARGE SCALE GENOMIC DNA]</scope>
    <source>
        <strain evidence="5 6">CECT 3146</strain>
    </source>
</reference>
<dbReference type="Pfam" id="PF13191">
    <property type="entry name" value="AAA_16"/>
    <property type="match status" value="1"/>
</dbReference>
<accession>A0A7W8AN53</accession>
<comment type="caution">
    <text evidence="5">The sequence shown here is derived from an EMBL/GenBank/DDBJ whole genome shotgun (WGS) entry which is preliminary data.</text>
</comment>
<dbReference type="EMBL" id="JACHJD010000001">
    <property type="protein sequence ID" value="MBB5101448.1"/>
    <property type="molecule type" value="Genomic_DNA"/>
</dbReference>
<feature type="domain" description="HTH luxR-type" evidence="4">
    <location>
        <begin position="1079"/>
        <end position="1143"/>
    </location>
</feature>
<feature type="compositionally biased region" description="Pro residues" evidence="3">
    <location>
        <begin position="735"/>
        <end position="745"/>
    </location>
</feature>
<dbReference type="Gene3D" id="1.10.10.10">
    <property type="entry name" value="Winged helix-like DNA-binding domain superfamily/Winged helix DNA-binding domain"/>
    <property type="match status" value="1"/>
</dbReference>
<dbReference type="GO" id="GO:0005737">
    <property type="term" value="C:cytoplasm"/>
    <property type="evidence" value="ECO:0007669"/>
    <property type="project" value="TreeGrafter"/>
</dbReference>
<feature type="compositionally biased region" description="Low complexity" evidence="3">
    <location>
        <begin position="516"/>
        <end position="525"/>
    </location>
</feature>
<keyword evidence="1" id="KW-0547">Nucleotide-binding</keyword>
<feature type="compositionally biased region" description="Basic and acidic residues" evidence="3">
    <location>
        <begin position="502"/>
        <end position="514"/>
    </location>
</feature>
<keyword evidence="5" id="KW-0238">DNA-binding</keyword>
<dbReference type="InterPro" id="IPR000792">
    <property type="entry name" value="Tscrpt_reg_LuxR_C"/>
</dbReference>
<evidence type="ECO:0000256" key="2">
    <source>
        <dbReference type="ARBA" id="ARBA00022840"/>
    </source>
</evidence>
<dbReference type="Proteomes" id="UP000549009">
    <property type="component" value="Unassembled WGS sequence"/>
</dbReference>
<name>A0A7W8AN53_STRST</name>
<dbReference type="GO" id="GO:0003677">
    <property type="term" value="F:DNA binding"/>
    <property type="evidence" value="ECO:0007669"/>
    <property type="project" value="UniProtKB-KW"/>
</dbReference>
<dbReference type="InterPro" id="IPR036388">
    <property type="entry name" value="WH-like_DNA-bd_sf"/>
</dbReference>
<sequence>MPETCADVLIGRQDDVRRLDALLRAAREGRGGALVLRGEPGIGKSALLRRSEEAATGFLVMRASGAEFEMELPFAALHQLLAPVTGRVGALPAPHREALEVAFGLGTGTPDPFLVGVASLGLLVETVRERPLLCVVDDAQWLDRASAKALAFLARRVSAESIALVFAVREPSRLPELDGLPAHALKGLGESDARALLAAAVRAPLDERVRARILAEARGNPLALVELPRTAGLAGMAGGFAQPDSIPGVIEQSFRARLELLPPAARLLVTVAAADPIGDPGLLWRAAELLGIDAAAAAAAVPLVEFGTRIRFSHPLARSAAYRAATPEERRGAHEALAAVTDPVADPDRRAWHRAQASAGPDEEVAAELEASATRAQERGGVAAAAAFLERSAALTISPVQRTERTLAAVRAKLSVGDFDTAADLLTTVRTDDPGQAARADLLRGRLSFARRRGDEGPTAHLLRAAARLATTDPAWSRECSLDAIEMGLLLGGFEEVVEAVREASRGDEPDSRTEAPPGATAPGLGTPGPGTHGPGAPGVAAPGPGMHGPETSVTAAPCVTAPGPEALDSATSAPGTHGPEAPGATAPGLGTPSRGTSDSATPGVTASDPGPPSLEALGSAAPDSGTPSPEAPDSGTPSPETPDPAAPGVTAPGSGALGLGTPGPETSDAAAPGPGTPSPKAPAPGTPSPKTPIPETSDSATPSVTAPAPGTHGPGMPSPEAPASAAPNAGSPGPGTPSPQPPAPAVSAEPRPAPAPPRAKAPLPPPSGTPAVLSGLIRLVRDGHARAGDILGPVVGDVGAEVWARRPSLGFMLATELWNFDSLYGIAARAAAAGRGAGSFHALPIALAMQATAAVHRGDFGAAMELISEEEAIADATGAAPLVYPRLHLAALRGRREEALTLFASVDHRMSLSVQWATAVLSNGLADYPAALKAAQQAFAYGAVGTAGLALPELVEAAVRCGEPKTAAAAHATLRQRTQAGRQAWGLGVEACARALVTGDESAYQEAIALLDDGALVVYRARAHLLYGEWLRRQGRRRDARSALRLAHGALSELGMEAFAERAAGELRATGEQARSRASKATDQLTMQETHIARLVADGATSKEVAAKLFLSPRTVDAHLRNIFRKLGLTSRRQLRDLPEIR</sequence>
<dbReference type="Pfam" id="PF00196">
    <property type="entry name" value="GerE"/>
    <property type="match status" value="1"/>
</dbReference>
<feature type="compositionally biased region" description="Low complexity" evidence="3">
    <location>
        <begin position="722"/>
        <end position="732"/>
    </location>
</feature>
<feature type="region of interest" description="Disordered" evidence="3">
    <location>
        <begin position="502"/>
        <end position="770"/>
    </location>
</feature>
<keyword evidence="6" id="KW-1185">Reference proteome</keyword>
<feature type="compositionally biased region" description="Gly residues" evidence="3">
    <location>
        <begin position="526"/>
        <end position="537"/>
    </location>
</feature>
<feature type="compositionally biased region" description="Pro residues" evidence="3">
    <location>
        <begin position="752"/>
        <end position="769"/>
    </location>
</feature>
<dbReference type="AlphaFoldDB" id="A0A7W8AN53"/>
<dbReference type="CDD" id="cd06170">
    <property type="entry name" value="LuxR_C_like"/>
    <property type="match status" value="1"/>
</dbReference>
<evidence type="ECO:0000313" key="5">
    <source>
        <dbReference type="EMBL" id="MBB5101448.1"/>
    </source>
</evidence>
<dbReference type="GO" id="GO:0004016">
    <property type="term" value="F:adenylate cyclase activity"/>
    <property type="evidence" value="ECO:0007669"/>
    <property type="project" value="TreeGrafter"/>
</dbReference>
<feature type="compositionally biased region" description="Pro residues" evidence="3">
    <location>
        <begin position="675"/>
        <end position="693"/>
    </location>
</feature>
<dbReference type="InterPro" id="IPR041664">
    <property type="entry name" value="AAA_16"/>
</dbReference>
<evidence type="ECO:0000259" key="4">
    <source>
        <dbReference type="PROSITE" id="PS50043"/>
    </source>
</evidence>
<feature type="compositionally biased region" description="Polar residues" evidence="3">
    <location>
        <begin position="594"/>
        <end position="605"/>
    </location>
</feature>
<dbReference type="PRINTS" id="PR00038">
    <property type="entry name" value="HTHLUXR"/>
</dbReference>
<gene>
    <name evidence="5" type="ORF">FHS40_000501</name>
</gene>
<dbReference type="PANTHER" id="PTHR16305">
    <property type="entry name" value="TESTICULAR SOLUBLE ADENYLYL CYCLASE"/>
    <property type="match status" value="1"/>
</dbReference>
<dbReference type="InterPro" id="IPR016032">
    <property type="entry name" value="Sig_transdc_resp-reg_C-effctor"/>
</dbReference>
<dbReference type="PROSITE" id="PS50043">
    <property type="entry name" value="HTH_LUXR_2"/>
    <property type="match status" value="1"/>
</dbReference>
<dbReference type="GO" id="GO:0006355">
    <property type="term" value="P:regulation of DNA-templated transcription"/>
    <property type="evidence" value="ECO:0007669"/>
    <property type="project" value="InterPro"/>
</dbReference>
<protein>
    <submittedName>
        <fullName evidence="5">DNA-binding CsgD family transcriptional regulator/predicted negative regulator of RcsB-dependent stress response</fullName>
    </submittedName>
</protein>
<dbReference type="PRINTS" id="PR01217">
    <property type="entry name" value="PRICHEXTENSN"/>
</dbReference>
<evidence type="ECO:0000256" key="3">
    <source>
        <dbReference type="SAM" id="MobiDB-lite"/>
    </source>
</evidence>
<dbReference type="PROSITE" id="PS00622">
    <property type="entry name" value="HTH_LUXR_1"/>
    <property type="match status" value="1"/>
</dbReference>
<dbReference type="InterPro" id="IPR027417">
    <property type="entry name" value="P-loop_NTPase"/>
</dbReference>
<dbReference type="GO" id="GO:0005524">
    <property type="term" value="F:ATP binding"/>
    <property type="evidence" value="ECO:0007669"/>
    <property type="project" value="UniProtKB-KW"/>
</dbReference>
<dbReference type="SUPFAM" id="SSF46894">
    <property type="entry name" value="C-terminal effector domain of the bipartite response regulators"/>
    <property type="match status" value="1"/>
</dbReference>
<evidence type="ECO:0000256" key="1">
    <source>
        <dbReference type="ARBA" id="ARBA00022741"/>
    </source>
</evidence>
<feature type="compositionally biased region" description="Polar residues" evidence="3">
    <location>
        <begin position="695"/>
        <end position="705"/>
    </location>
</feature>
<dbReference type="PANTHER" id="PTHR16305:SF35">
    <property type="entry name" value="TRANSCRIPTIONAL ACTIVATOR DOMAIN"/>
    <property type="match status" value="1"/>
</dbReference>
<proteinExistence type="predicted"/>
<evidence type="ECO:0000313" key="6">
    <source>
        <dbReference type="Proteomes" id="UP000549009"/>
    </source>
</evidence>
<keyword evidence="2" id="KW-0067">ATP-binding</keyword>
<dbReference type="SMART" id="SM00421">
    <property type="entry name" value="HTH_LUXR"/>
    <property type="match status" value="1"/>
</dbReference>
<feature type="compositionally biased region" description="Low complexity" evidence="3">
    <location>
        <begin position="538"/>
        <end position="550"/>
    </location>
</feature>
<organism evidence="5 6">
    <name type="scientific">Streptomyces spectabilis</name>
    <dbReference type="NCBI Taxonomy" id="68270"/>
    <lineage>
        <taxon>Bacteria</taxon>
        <taxon>Bacillati</taxon>
        <taxon>Actinomycetota</taxon>
        <taxon>Actinomycetes</taxon>
        <taxon>Kitasatosporales</taxon>
        <taxon>Streptomycetaceae</taxon>
        <taxon>Streptomyces</taxon>
    </lineage>
</organism>